<keyword evidence="1" id="KW-0805">Transcription regulation</keyword>
<dbReference type="Gene3D" id="1.10.260.40">
    <property type="entry name" value="lambda repressor-like DNA-binding domains"/>
    <property type="match status" value="1"/>
</dbReference>
<evidence type="ECO:0000259" key="4">
    <source>
        <dbReference type="PROSITE" id="PS50932"/>
    </source>
</evidence>
<dbReference type="SUPFAM" id="SSF47413">
    <property type="entry name" value="lambda repressor-like DNA-binding domains"/>
    <property type="match status" value="1"/>
</dbReference>
<organism evidence="5 6">
    <name type="scientific">Microbacterium sorbitolivorans</name>
    <dbReference type="NCBI Taxonomy" id="1867410"/>
    <lineage>
        <taxon>Bacteria</taxon>
        <taxon>Bacillati</taxon>
        <taxon>Actinomycetota</taxon>
        <taxon>Actinomycetes</taxon>
        <taxon>Micrococcales</taxon>
        <taxon>Microbacteriaceae</taxon>
        <taxon>Microbacterium</taxon>
    </lineage>
</organism>
<evidence type="ECO:0000256" key="3">
    <source>
        <dbReference type="ARBA" id="ARBA00023163"/>
    </source>
</evidence>
<evidence type="ECO:0000313" key="6">
    <source>
        <dbReference type="Proteomes" id="UP000253508"/>
    </source>
</evidence>
<dbReference type="InterPro" id="IPR028082">
    <property type="entry name" value="Peripla_BP_I"/>
</dbReference>
<proteinExistence type="predicted"/>
<dbReference type="Pfam" id="PF00356">
    <property type="entry name" value="LacI"/>
    <property type="match status" value="1"/>
</dbReference>
<dbReference type="SUPFAM" id="SSF53822">
    <property type="entry name" value="Periplasmic binding protein-like I"/>
    <property type="match status" value="1"/>
</dbReference>
<dbReference type="CDD" id="cd01392">
    <property type="entry name" value="HTH_LacI"/>
    <property type="match status" value="1"/>
</dbReference>
<dbReference type="Gene3D" id="3.40.50.2300">
    <property type="match status" value="2"/>
</dbReference>
<dbReference type="SMART" id="SM00354">
    <property type="entry name" value="HTH_LACI"/>
    <property type="match status" value="1"/>
</dbReference>
<dbReference type="InterPro" id="IPR046335">
    <property type="entry name" value="LacI/GalR-like_sensor"/>
</dbReference>
<protein>
    <submittedName>
        <fullName evidence="5">LacI family transcriptional regulator</fullName>
    </submittedName>
</protein>
<dbReference type="InterPro" id="IPR010982">
    <property type="entry name" value="Lambda_DNA-bd_dom_sf"/>
</dbReference>
<sequence length="337" mass="35719">MTFVSSPPQAPSGRATRSDVARLAGVSPAVVSYVVNGTKRVGPDTEARVRDAVARLGYRPNPSARALRLGSTETLGMIVPSVMNPYFSHLAHEVELAAAKRGYALLTANADGSLAAERRHLEYLSARLVDGIFLCSSTHDPDLRDVDLQGIPIVLLNHSAASPSRDAVGPDLVDGARIAVEHLVGHGHERIGLVVGRATGTEEDGRETGWRRTLERLALPPGPIGRGEFSPDGGYEAMRWLMRSGDVPPALFVSSDQMARGVLKAAHEAGIRVPEDLAIVSFDGSIDAVYSWPTLTSVAQPVAEMAEAAVDALLDTSSQMRNRIMTASLVIGASCGC</sequence>
<dbReference type="Proteomes" id="UP000253508">
    <property type="component" value="Unassembled WGS sequence"/>
</dbReference>
<dbReference type="GO" id="GO:0003700">
    <property type="term" value="F:DNA-binding transcription factor activity"/>
    <property type="evidence" value="ECO:0007669"/>
    <property type="project" value="TreeGrafter"/>
</dbReference>
<dbReference type="GO" id="GO:0000976">
    <property type="term" value="F:transcription cis-regulatory region binding"/>
    <property type="evidence" value="ECO:0007669"/>
    <property type="project" value="TreeGrafter"/>
</dbReference>
<accession>A0A367Y2S0</accession>
<feature type="domain" description="HTH lacI-type" evidence="4">
    <location>
        <begin position="15"/>
        <end position="69"/>
    </location>
</feature>
<name>A0A367Y2S0_9MICO</name>
<dbReference type="PANTHER" id="PTHR30146">
    <property type="entry name" value="LACI-RELATED TRANSCRIPTIONAL REPRESSOR"/>
    <property type="match status" value="1"/>
</dbReference>
<dbReference type="Pfam" id="PF13377">
    <property type="entry name" value="Peripla_BP_3"/>
    <property type="match status" value="1"/>
</dbReference>
<dbReference type="RefSeq" id="WP_114117788.1">
    <property type="nucleotide sequence ID" value="NZ_BMHU01000006.1"/>
</dbReference>
<keyword evidence="6" id="KW-1185">Reference proteome</keyword>
<dbReference type="InterPro" id="IPR000843">
    <property type="entry name" value="HTH_LacI"/>
</dbReference>
<dbReference type="EMBL" id="QORO01000002">
    <property type="protein sequence ID" value="RCK60175.1"/>
    <property type="molecule type" value="Genomic_DNA"/>
</dbReference>
<dbReference type="PROSITE" id="PS50932">
    <property type="entry name" value="HTH_LACI_2"/>
    <property type="match status" value="1"/>
</dbReference>
<gene>
    <name evidence="5" type="ORF">DTO57_08630</name>
</gene>
<reference evidence="5 6" key="1">
    <citation type="submission" date="2018-07" db="EMBL/GenBank/DDBJ databases">
        <title>Microbacterium endoborsara sp. nov., a novel actinobacterium isolated from Borszczowia aralocaspica.</title>
        <authorList>
            <person name="An D."/>
        </authorList>
    </citation>
    <scope>NUCLEOTIDE SEQUENCE [LARGE SCALE GENOMIC DNA]</scope>
    <source>
        <strain evidence="5 6">C1.15228</strain>
    </source>
</reference>
<dbReference type="AlphaFoldDB" id="A0A367Y2S0"/>
<dbReference type="CDD" id="cd06267">
    <property type="entry name" value="PBP1_LacI_sugar_binding-like"/>
    <property type="match status" value="1"/>
</dbReference>
<keyword evidence="3" id="KW-0804">Transcription</keyword>
<comment type="caution">
    <text evidence="5">The sequence shown here is derived from an EMBL/GenBank/DDBJ whole genome shotgun (WGS) entry which is preliminary data.</text>
</comment>
<keyword evidence="2" id="KW-0238">DNA-binding</keyword>
<dbReference type="PANTHER" id="PTHR30146:SF109">
    <property type="entry name" value="HTH-TYPE TRANSCRIPTIONAL REGULATOR GALS"/>
    <property type="match status" value="1"/>
</dbReference>
<evidence type="ECO:0000256" key="1">
    <source>
        <dbReference type="ARBA" id="ARBA00023015"/>
    </source>
</evidence>
<evidence type="ECO:0000256" key="2">
    <source>
        <dbReference type="ARBA" id="ARBA00023125"/>
    </source>
</evidence>
<evidence type="ECO:0000313" key="5">
    <source>
        <dbReference type="EMBL" id="RCK60175.1"/>
    </source>
</evidence>
<dbReference type="OrthoDB" id="37081at2"/>